<dbReference type="Proteomes" id="UP001153404">
    <property type="component" value="Unassembled WGS sequence"/>
</dbReference>
<keyword evidence="2" id="KW-1185">Reference proteome</keyword>
<comment type="caution">
    <text evidence="1">The sequence shown here is derived from an EMBL/GenBank/DDBJ whole genome shotgun (WGS) entry which is preliminary data.</text>
</comment>
<dbReference type="AlphaFoldDB" id="A0A9X4KVB6"/>
<name>A0A9X4KVB6_9BACL</name>
<proteinExistence type="predicted"/>
<gene>
    <name evidence="1" type="ORF">OMP40_20880</name>
</gene>
<dbReference type="EMBL" id="JAPDIA010000007">
    <property type="protein sequence ID" value="MDG0811550.1"/>
    <property type="molecule type" value="Genomic_DNA"/>
</dbReference>
<reference evidence="1" key="1">
    <citation type="submission" date="2022-10" db="EMBL/GenBank/DDBJ databases">
        <title>Comparative genomic analysis of Cohnella hashimotonis sp. nov., isolated from the International Space Station.</title>
        <authorList>
            <person name="Simpson A."/>
            <person name="Venkateswaran K."/>
        </authorList>
    </citation>
    <scope>NUCLEOTIDE SEQUENCE</scope>
    <source>
        <strain evidence="1">DSM 28161</strain>
    </source>
</reference>
<accession>A0A9X4KVB6</accession>
<evidence type="ECO:0000313" key="2">
    <source>
        <dbReference type="Proteomes" id="UP001153404"/>
    </source>
</evidence>
<protein>
    <submittedName>
        <fullName evidence="1">Uncharacterized protein</fullName>
    </submittedName>
</protein>
<organism evidence="1 2">
    <name type="scientific">Cohnella rhizosphaerae</name>
    <dbReference type="NCBI Taxonomy" id="1457232"/>
    <lineage>
        <taxon>Bacteria</taxon>
        <taxon>Bacillati</taxon>
        <taxon>Bacillota</taxon>
        <taxon>Bacilli</taxon>
        <taxon>Bacillales</taxon>
        <taxon>Paenibacillaceae</taxon>
        <taxon>Cohnella</taxon>
    </lineage>
</organism>
<dbReference type="RefSeq" id="WP_277534237.1">
    <property type="nucleotide sequence ID" value="NZ_JAPDIA010000007.1"/>
</dbReference>
<evidence type="ECO:0000313" key="1">
    <source>
        <dbReference type="EMBL" id="MDG0811550.1"/>
    </source>
</evidence>
<sequence length="121" mass="13918">MMFFTEKPGQGEIAGYRVGKQHELVMRGKLDPTSFYPKDLELIRLCLQQEQTELVVPEVPFSDAKIVLFTRNPGRFRLGLYIAILKEYDVGFAEEVFPQVAHIITTLGFMDEMRSFIVQSD</sequence>